<feature type="domain" description="COBRA C-terminal" evidence="2">
    <location>
        <begin position="13"/>
        <end position="40"/>
    </location>
</feature>
<accession>A0AAN8UPF9</accession>
<evidence type="ECO:0000313" key="4">
    <source>
        <dbReference type="Proteomes" id="UP001370490"/>
    </source>
</evidence>
<keyword evidence="4" id="KW-1185">Reference proteome</keyword>
<dbReference type="AlphaFoldDB" id="A0AAN8UPF9"/>
<organism evidence="3 4">
    <name type="scientific">Dillenia turbinata</name>
    <dbReference type="NCBI Taxonomy" id="194707"/>
    <lineage>
        <taxon>Eukaryota</taxon>
        <taxon>Viridiplantae</taxon>
        <taxon>Streptophyta</taxon>
        <taxon>Embryophyta</taxon>
        <taxon>Tracheophyta</taxon>
        <taxon>Spermatophyta</taxon>
        <taxon>Magnoliopsida</taxon>
        <taxon>eudicotyledons</taxon>
        <taxon>Gunneridae</taxon>
        <taxon>Pentapetalae</taxon>
        <taxon>Dilleniales</taxon>
        <taxon>Dilleniaceae</taxon>
        <taxon>Dillenia</taxon>
    </lineage>
</organism>
<proteinExistence type="predicted"/>
<dbReference type="Proteomes" id="UP001370490">
    <property type="component" value="Unassembled WGS sequence"/>
</dbReference>
<evidence type="ECO:0000313" key="3">
    <source>
        <dbReference type="EMBL" id="KAK6920768.1"/>
    </source>
</evidence>
<reference evidence="3 4" key="1">
    <citation type="submission" date="2023-12" db="EMBL/GenBank/DDBJ databases">
        <title>A high-quality genome assembly for Dillenia turbinata (Dilleniales).</title>
        <authorList>
            <person name="Chanderbali A."/>
        </authorList>
    </citation>
    <scope>NUCLEOTIDE SEQUENCE [LARGE SCALE GENOMIC DNA]</scope>
    <source>
        <strain evidence="3">LSX21</strain>
        <tissue evidence="3">Leaf</tissue>
    </source>
</reference>
<dbReference type="InterPro" id="IPR056900">
    <property type="entry name" value="COB_C"/>
</dbReference>
<gene>
    <name evidence="3" type="ORF">RJ641_014446</name>
</gene>
<dbReference type="EMBL" id="JBAMMX010000020">
    <property type="protein sequence ID" value="KAK6920768.1"/>
    <property type="molecule type" value="Genomic_DNA"/>
</dbReference>
<feature type="region of interest" description="Disordered" evidence="1">
    <location>
        <begin position="1"/>
        <end position="21"/>
    </location>
</feature>
<evidence type="ECO:0000259" key="2">
    <source>
        <dbReference type="Pfam" id="PF25079"/>
    </source>
</evidence>
<comment type="caution">
    <text evidence="3">The sequence shown here is derived from an EMBL/GenBank/DDBJ whole genome shotgun (WGS) entry which is preliminary data.</text>
</comment>
<dbReference type="Pfam" id="PF25079">
    <property type="entry name" value="COB_C"/>
    <property type="match status" value="1"/>
</dbReference>
<sequence>MGSTNSSKPEKEPMVPEKGDGFPTKVYFNGEECTHPSQLPSSGECRSHVNMVRVVTLAVMNFLRMTLVWQLSPKGYVSEATNPCQHPHRLKPILSAMATDGTSIEIFKLQKMVDVVDQTSMIIHAFS</sequence>
<feature type="compositionally biased region" description="Basic and acidic residues" evidence="1">
    <location>
        <begin position="8"/>
        <end position="20"/>
    </location>
</feature>
<evidence type="ECO:0000256" key="1">
    <source>
        <dbReference type="SAM" id="MobiDB-lite"/>
    </source>
</evidence>
<protein>
    <recommendedName>
        <fullName evidence="2">COBRA C-terminal domain-containing protein</fullName>
    </recommendedName>
</protein>
<name>A0AAN8UPF9_9MAGN</name>